<name>A0ABW1SXD4_9ACTN</name>
<dbReference type="EMBL" id="JBHSTI010000002">
    <property type="protein sequence ID" value="MFC6236645.1"/>
    <property type="molecule type" value="Genomic_DNA"/>
</dbReference>
<reference evidence="4" key="1">
    <citation type="journal article" date="2019" name="Int. J. Syst. Evol. Microbiol.">
        <title>The Global Catalogue of Microorganisms (GCM) 10K type strain sequencing project: providing services to taxonomists for standard genome sequencing and annotation.</title>
        <authorList>
            <consortium name="The Broad Institute Genomics Platform"/>
            <consortium name="The Broad Institute Genome Sequencing Center for Infectious Disease"/>
            <person name="Wu L."/>
            <person name="Ma J."/>
        </authorList>
    </citation>
    <scope>NUCLEOTIDE SEQUENCE [LARGE SCALE GENOMIC DNA]</scope>
    <source>
        <strain evidence="4">CGMCC 4.7317</strain>
    </source>
</reference>
<dbReference type="CDD" id="cd00085">
    <property type="entry name" value="HNHc"/>
    <property type="match status" value="1"/>
</dbReference>
<evidence type="ECO:0000313" key="4">
    <source>
        <dbReference type="Proteomes" id="UP001596138"/>
    </source>
</evidence>
<organism evidence="3 4">
    <name type="scientific">Longivirga aurantiaca</name>
    <dbReference type="NCBI Taxonomy" id="1837743"/>
    <lineage>
        <taxon>Bacteria</taxon>
        <taxon>Bacillati</taxon>
        <taxon>Actinomycetota</taxon>
        <taxon>Actinomycetes</taxon>
        <taxon>Sporichthyales</taxon>
        <taxon>Sporichthyaceae</taxon>
        <taxon>Longivirga</taxon>
    </lineage>
</organism>
<dbReference type="SMART" id="SM00507">
    <property type="entry name" value="HNHc"/>
    <property type="match status" value="1"/>
</dbReference>
<dbReference type="RefSeq" id="WP_386763685.1">
    <property type="nucleotide sequence ID" value="NZ_JBHSTI010000002.1"/>
</dbReference>
<dbReference type="InterPro" id="IPR003870">
    <property type="entry name" value="DUF222"/>
</dbReference>
<protein>
    <submittedName>
        <fullName evidence="3">DUF222 domain-containing protein</fullName>
    </submittedName>
</protein>
<comment type="similarity">
    <text evidence="1">Belongs to the Rv1128c/1148c/1588c/1702c/1945/3466 family.</text>
</comment>
<evidence type="ECO:0000259" key="2">
    <source>
        <dbReference type="SMART" id="SM00507"/>
    </source>
</evidence>
<dbReference type="Gene3D" id="1.10.30.50">
    <property type="match status" value="1"/>
</dbReference>
<gene>
    <name evidence="3" type="ORF">ACFQGU_02050</name>
</gene>
<proteinExistence type="inferred from homology"/>
<evidence type="ECO:0000256" key="1">
    <source>
        <dbReference type="ARBA" id="ARBA00023450"/>
    </source>
</evidence>
<dbReference type="InterPro" id="IPR002711">
    <property type="entry name" value="HNH"/>
</dbReference>
<comment type="caution">
    <text evidence="3">The sequence shown here is derived from an EMBL/GenBank/DDBJ whole genome shotgun (WGS) entry which is preliminary data.</text>
</comment>
<feature type="domain" description="HNH nuclease" evidence="2">
    <location>
        <begin position="402"/>
        <end position="454"/>
    </location>
</feature>
<evidence type="ECO:0000313" key="3">
    <source>
        <dbReference type="EMBL" id="MFC6236645.1"/>
    </source>
</evidence>
<dbReference type="Pfam" id="PF01844">
    <property type="entry name" value="HNH"/>
    <property type="match status" value="1"/>
</dbReference>
<accession>A0ABW1SXD4</accession>
<dbReference type="Proteomes" id="UP001596138">
    <property type="component" value="Unassembled WGS sequence"/>
</dbReference>
<sequence length="491" mass="52223">MSQATIVDPAVELARLVAGARGLLAEASALAGSGAVSEVQLAGLPELTAELFAARDAAHALGVVAVDRLDASGVLASAGFGSTTAFLTQRTGMAPGRASSVVSGARTLRSYAATRVALVAGRVTPDLAAALVRGSEAAIADRTADDRVQWRAFCEDYLLPIAEQGSVEEVVGAAAVLKEILDPEAAARRAEEAMAQQFLTVTRVGDQFVIKGALTLEDGAALKVLLDRMRDAKFRSGSLTPEEQPTGDAAVDERRRRIAAAHQDALSLNHLVQLWLTSGMVGRAHGVRPHVTITTSVDDLDAGFPGEMTVPGMSSPVLVNAETVKRMLCDASVTELGVIGSVADRHAHHHDGVPCHGAAHRGRHGHVHGVGGCELNADSARLLRRRHHVWDEGRRYRTVPPRLRRALDLRDRHCAFPGCRIAVGWCEAHHITEWEHGGATDLDNLTLLCAKHHHAVHEGGWTIVKNPGIDPGCPTWLTVEPPDPSPVRTRP</sequence>
<dbReference type="Pfam" id="PF02720">
    <property type="entry name" value="DUF222"/>
    <property type="match status" value="1"/>
</dbReference>
<dbReference type="InterPro" id="IPR003615">
    <property type="entry name" value="HNH_nuc"/>
</dbReference>
<keyword evidence="4" id="KW-1185">Reference proteome</keyword>